<feature type="signal peptide" evidence="1">
    <location>
        <begin position="1"/>
        <end position="22"/>
    </location>
</feature>
<reference evidence="3 4" key="1">
    <citation type="submission" date="2018-10" db="EMBL/GenBank/DDBJ databases">
        <title>Genomic Encyclopedia of Archaeal and Bacterial Type Strains, Phase II (KMG-II): from individual species to whole genera.</title>
        <authorList>
            <person name="Goeker M."/>
        </authorList>
    </citation>
    <scope>NUCLEOTIDE SEQUENCE [LARGE SCALE GENOMIC DNA]</scope>
    <source>
        <strain evidence="3 4">DSM 18602</strain>
    </source>
</reference>
<accession>A0A495J7S4</accession>
<dbReference type="InterPro" id="IPR025164">
    <property type="entry name" value="Toastrack_DUF4097"/>
</dbReference>
<dbReference type="Pfam" id="PF13349">
    <property type="entry name" value="DUF4097"/>
    <property type="match status" value="1"/>
</dbReference>
<evidence type="ECO:0000313" key="4">
    <source>
        <dbReference type="Proteomes" id="UP000268007"/>
    </source>
</evidence>
<dbReference type="OrthoDB" id="787698at2"/>
<keyword evidence="4" id="KW-1185">Reference proteome</keyword>
<keyword evidence="1" id="KW-0732">Signal</keyword>
<evidence type="ECO:0000256" key="1">
    <source>
        <dbReference type="SAM" id="SignalP"/>
    </source>
</evidence>
<organism evidence="3 4">
    <name type="scientific">Mucilaginibacter gracilis</name>
    <dbReference type="NCBI Taxonomy" id="423350"/>
    <lineage>
        <taxon>Bacteria</taxon>
        <taxon>Pseudomonadati</taxon>
        <taxon>Bacteroidota</taxon>
        <taxon>Sphingobacteriia</taxon>
        <taxon>Sphingobacteriales</taxon>
        <taxon>Sphingobacteriaceae</taxon>
        <taxon>Mucilaginibacter</taxon>
    </lineage>
</organism>
<name>A0A495J7S4_9SPHI</name>
<feature type="domain" description="DUF4097" evidence="2">
    <location>
        <begin position="148"/>
        <end position="240"/>
    </location>
</feature>
<dbReference type="EMBL" id="RBKU01000001">
    <property type="protein sequence ID" value="RKR84791.1"/>
    <property type="molecule type" value="Genomic_DNA"/>
</dbReference>
<comment type="caution">
    <text evidence="3">The sequence shown here is derived from an EMBL/GenBank/DDBJ whole genome shotgun (WGS) entry which is preliminary data.</text>
</comment>
<evidence type="ECO:0000259" key="2">
    <source>
        <dbReference type="Pfam" id="PF13349"/>
    </source>
</evidence>
<feature type="chain" id="PRO_5019842471" description="DUF4097 domain-containing protein" evidence="1">
    <location>
        <begin position="23"/>
        <end position="276"/>
    </location>
</feature>
<dbReference type="Proteomes" id="UP000268007">
    <property type="component" value="Unassembled WGS sequence"/>
</dbReference>
<gene>
    <name evidence="3" type="ORF">BDD43_5044</name>
</gene>
<sequence length="276" mass="29717">MKAIKYTGALIAAALLSARLMAQQPDQLVVPLSDPGKPYKLSVDLVFGSIKVSTYEGKDVVIEVINESKKRDDDDDHDHERKGGMKRIAGGGGLDITAKERNNVVTINTDMPMKNINLNIKIPRGVSNLKLSTVNGRGIWVSNVSGDLEISNTNGSITLTDISGSVVANTVNGSIKVNFKAVDNKAPMAFSTLNGSVDVVFPANLKANVKLKSDQGNVYSDFDIAADRQIPKVSKSNSQGMYRLSVDETVYGKINGGGPEMLMKTMNGNIYLRKAK</sequence>
<proteinExistence type="predicted"/>
<dbReference type="RefSeq" id="WP_121200652.1">
    <property type="nucleotide sequence ID" value="NZ_RBKU01000001.1"/>
</dbReference>
<dbReference type="AlphaFoldDB" id="A0A495J7S4"/>
<protein>
    <recommendedName>
        <fullName evidence="2">DUF4097 domain-containing protein</fullName>
    </recommendedName>
</protein>
<evidence type="ECO:0000313" key="3">
    <source>
        <dbReference type="EMBL" id="RKR84791.1"/>
    </source>
</evidence>